<feature type="compositionally biased region" description="Polar residues" evidence="1">
    <location>
        <begin position="65"/>
        <end position="74"/>
    </location>
</feature>
<feature type="region of interest" description="Disordered" evidence="1">
    <location>
        <begin position="51"/>
        <end position="74"/>
    </location>
</feature>
<accession>A0A1D8AW19</accession>
<dbReference type="EMBL" id="CP016094">
    <property type="protein sequence ID" value="AOS45090.1"/>
    <property type="molecule type" value="Genomic_DNA"/>
</dbReference>
<proteinExistence type="predicted"/>
<name>A0A1D8AW19_9BACT</name>
<protein>
    <submittedName>
        <fullName evidence="2">Uncharacterized protein</fullName>
    </submittedName>
</protein>
<dbReference type="Proteomes" id="UP000095228">
    <property type="component" value="Chromosome"/>
</dbReference>
<evidence type="ECO:0000313" key="2">
    <source>
        <dbReference type="EMBL" id="AOS45090.1"/>
    </source>
</evidence>
<dbReference type="AlphaFoldDB" id="A0A1D8AW19"/>
<sequence length="74" mass="7879">MPAATQDISETLIRDNINRAVCDVFKTMLHRVARLGAVSISGGPEACPRPCATKTWPPTPKWSAPSVSSARSTA</sequence>
<dbReference type="STRING" id="1838286.Verru16b_02166"/>
<reference evidence="2 3" key="1">
    <citation type="submission" date="2016-06" db="EMBL/GenBank/DDBJ databases">
        <title>Three novel species with peptidoglycan cell walls form the new genus Lacunisphaera gen. nov. in the family Opitutaceae of the verrucomicrobial subdivision 4.</title>
        <authorList>
            <person name="Rast P."/>
            <person name="Gloeckner I."/>
            <person name="Jogler M."/>
            <person name="Boedeker C."/>
            <person name="Jeske O."/>
            <person name="Wiegand S."/>
            <person name="Reinhardt R."/>
            <person name="Schumann P."/>
            <person name="Rohde M."/>
            <person name="Spring S."/>
            <person name="Gloeckner F.O."/>
            <person name="Jogler C."/>
        </authorList>
    </citation>
    <scope>NUCLEOTIDE SEQUENCE [LARGE SCALE GENOMIC DNA]</scope>
    <source>
        <strain evidence="2 3">IG16b</strain>
    </source>
</reference>
<keyword evidence="3" id="KW-1185">Reference proteome</keyword>
<gene>
    <name evidence="2" type="ORF">Verru16b_02166</name>
</gene>
<dbReference type="KEGG" id="obg:Verru16b_02166"/>
<evidence type="ECO:0000256" key="1">
    <source>
        <dbReference type="SAM" id="MobiDB-lite"/>
    </source>
</evidence>
<dbReference type="RefSeq" id="WP_237023389.1">
    <property type="nucleotide sequence ID" value="NZ_CP016094.1"/>
</dbReference>
<evidence type="ECO:0000313" key="3">
    <source>
        <dbReference type="Proteomes" id="UP000095228"/>
    </source>
</evidence>
<organism evidence="2 3">
    <name type="scientific">Lacunisphaera limnophila</name>
    <dbReference type="NCBI Taxonomy" id="1838286"/>
    <lineage>
        <taxon>Bacteria</taxon>
        <taxon>Pseudomonadati</taxon>
        <taxon>Verrucomicrobiota</taxon>
        <taxon>Opitutia</taxon>
        <taxon>Opitutales</taxon>
        <taxon>Opitutaceae</taxon>
        <taxon>Lacunisphaera</taxon>
    </lineage>
</organism>